<dbReference type="GO" id="GO:0016020">
    <property type="term" value="C:membrane"/>
    <property type="evidence" value="ECO:0007669"/>
    <property type="project" value="UniProtKB-SubCell"/>
</dbReference>
<evidence type="ECO:0000256" key="6">
    <source>
        <dbReference type="SAM" id="Phobius"/>
    </source>
</evidence>
<feature type="compositionally biased region" description="Low complexity" evidence="5">
    <location>
        <begin position="38"/>
        <end position="60"/>
    </location>
</feature>
<dbReference type="Gene3D" id="3.40.1110.10">
    <property type="entry name" value="Calcium-transporting ATPase, cytoplasmic domain N"/>
    <property type="match status" value="1"/>
</dbReference>
<proteinExistence type="predicted"/>
<evidence type="ECO:0000313" key="8">
    <source>
        <dbReference type="Proteomes" id="UP000193920"/>
    </source>
</evidence>
<organism evidence="7 8">
    <name type="scientific">Neocallimastix californiae</name>
    <dbReference type="NCBI Taxonomy" id="1754190"/>
    <lineage>
        <taxon>Eukaryota</taxon>
        <taxon>Fungi</taxon>
        <taxon>Fungi incertae sedis</taxon>
        <taxon>Chytridiomycota</taxon>
        <taxon>Chytridiomycota incertae sedis</taxon>
        <taxon>Neocallimastigomycetes</taxon>
        <taxon>Neocallimastigales</taxon>
        <taxon>Neocallimastigaceae</taxon>
        <taxon>Neocallimastix</taxon>
    </lineage>
</organism>
<feature type="transmembrane region" description="Helical" evidence="6">
    <location>
        <begin position="346"/>
        <end position="364"/>
    </location>
</feature>
<feature type="transmembrane region" description="Helical" evidence="6">
    <location>
        <begin position="161"/>
        <end position="179"/>
    </location>
</feature>
<evidence type="ECO:0000313" key="7">
    <source>
        <dbReference type="EMBL" id="ORY74633.1"/>
    </source>
</evidence>
<dbReference type="SUPFAM" id="SSF81653">
    <property type="entry name" value="Calcium ATPase, transduction domain A"/>
    <property type="match status" value="1"/>
</dbReference>
<dbReference type="SUPFAM" id="SSF81665">
    <property type="entry name" value="Calcium ATPase, transmembrane domain M"/>
    <property type="match status" value="1"/>
</dbReference>
<dbReference type="InterPro" id="IPR023298">
    <property type="entry name" value="ATPase_P-typ_TM_dom_sf"/>
</dbReference>
<dbReference type="Gene3D" id="2.70.150.10">
    <property type="entry name" value="Calcium-transporting ATPase, cytoplasmic transduction domain A"/>
    <property type="match status" value="1"/>
</dbReference>
<feature type="transmembrane region" description="Helical" evidence="6">
    <location>
        <begin position="990"/>
        <end position="1009"/>
    </location>
</feature>
<dbReference type="Proteomes" id="UP000193920">
    <property type="component" value="Unassembled WGS sequence"/>
</dbReference>
<evidence type="ECO:0000256" key="2">
    <source>
        <dbReference type="ARBA" id="ARBA00022692"/>
    </source>
</evidence>
<dbReference type="GO" id="GO:0000166">
    <property type="term" value="F:nucleotide binding"/>
    <property type="evidence" value="ECO:0007669"/>
    <property type="project" value="InterPro"/>
</dbReference>
<keyword evidence="3 6" id="KW-1133">Transmembrane helix</keyword>
<evidence type="ECO:0008006" key="9">
    <source>
        <dbReference type="Google" id="ProtNLM"/>
    </source>
</evidence>
<keyword evidence="4 6" id="KW-0472">Membrane</keyword>
<dbReference type="InterPro" id="IPR023214">
    <property type="entry name" value="HAD_sf"/>
</dbReference>
<dbReference type="PANTHER" id="PTHR13219:SF6">
    <property type="entry name" value="TRANSMEMBRANE PROTEIN 94"/>
    <property type="match status" value="1"/>
</dbReference>
<dbReference type="PANTHER" id="PTHR13219">
    <property type="entry name" value="TRANSMEMBRANE PROTEIN 94"/>
    <property type="match status" value="1"/>
</dbReference>
<comment type="subcellular location">
    <subcellularLocation>
        <location evidence="1">Membrane</location>
    </subcellularLocation>
</comment>
<sequence length="1090" mass="124264">MIDMVETSTSSIQSYSNIRTSNTSLIPNNISKSKHNRSNVSSKTKLNSTSKSSSKLAQSSKLRKSKNKLNSKLLKQKTLSSSNQAEDYINEVKGLSSEEALNRLLIEEEKIIENEYSKKRIFKNKAYIITTILQFITLIIFVFLFITSTIKQKSINYSVEFLIESILLLFWMIFNFIIVKHESKAYSLELVNKAKYVFNKIRTSGINMIQELRIPSTYSVSVLRVIRDGKSKTFPVPLLVKGDIVEITYGEGIPCDAEYVPSERNKTYIPKTPILKKRQKFRPNFFEPQVVQDGLQETTFNSSLFTFELLETPIHDSFESIFKSKRPLSPIDHYKIIFSDEISKHFIIYNLIIAIAIGLGRFLYEIFANNLKENITNVGIDLLLYRPLSSLIPIIFNPFIIGYTLVHVFGNSHILFMFEQLKKSKNEYKDDENIDEFDPAPAPTKDIHVSLGDALKYSQSIFKTKKGTLLRSSSLLDTLGSITVICALDKEGTLSYPFPSIEQLFFIDREGKSVILDVEENAQNPNGIRFEDNDWKNHLSSLKPLGLNLLLNTNCGFAEGKIRNDPHRRLSGLHFCGRTQSARQTCLCRLGREIGFSVDVIKSFKLLKQLYTLSPSHPSLDKMVDYHFKVPNMFSQIFEEASSGYQLITDGSVELVLDCCLDYWNGEDLGVIDGNIEKKILDFCQTATSNDNQIITYAYRPIHREEIFQLSSFDKKPLFFEMLPTRKNSNTIKSTSSHSNNKSTLLVDTNQNNEEDNKRQSIEVISSNPYSYILRSQIFLCLATLATHRLKQHVSDFVEDVRLAGIRFVYLSPAPERESKAFAERIGLETDWNSCILLSSDSESSGYQELHDIKAQLPRGIENIRYHIENVDDIPLHVSLFAECTPSAIKELIEIFQENGEVVCCIGSALNFKNISSFAIANVSVAIAPLHTKQQTKSKNQISLQSPLTYAADIISLPCSLFMNPDSSLYILTQIIRESRELQISMTNSFFLLLGSLLTLCICYLLSYLLLNPPLLQAWEILWLSWIVLPIISASLLSTPHDPETMTLMPSKNQNHVVNKKKYYKYFIIRFTFIILMIVLAYIIILNYLL</sequence>
<dbReference type="EMBL" id="MCOG01000028">
    <property type="protein sequence ID" value="ORY74633.1"/>
    <property type="molecule type" value="Genomic_DNA"/>
</dbReference>
<feature type="transmembrane region" description="Helical" evidence="6">
    <location>
        <begin position="1021"/>
        <end position="1039"/>
    </location>
</feature>
<dbReference type="Gene3D" id="3.40.50.1000">
    <property type="entry name" value="HAD superfamily/HAD-like"/>
    <property type="match status" value="2"/>
</dbReference>
<dbReference type="InterPro" id="IPR008250">
    <property type="entry name" value="ATPase_P-typ_transduc_dom_A_sf"/>
</dbReference>
<evidence type="ECO:0000256" key="4">
    <source>
        <dbReference type="ARBA" id="ARBA00023136"/>
    </source>
</evidence>
<feature type="transmembrane region" description="Helical" evidence="6">
    <location>
        <begin position="391"/>
        <end position="416"/>
    </location>
</feature>
<evidence type="ECO:0000256" key="5">
    <source>
        <dbReference type="SAM" id="MobiDB-lite"/>
    </source>
</evidence>
<feature type="transmembrane region" description="Helical" evidence="6">
    <location>
        <begin position="1067"/>
        <end position="1089"/>
    </location>
</feature>
<gene>
    <name evidence="7" type="ORF">LY90DRAFT_666111</name>
</gene>
<feature type="region of interest" description="Disordered" evidence="5">
    <location>
        <begin position="23"/>
        <end position="66"/>
    </location>
</feature>
<dbReference type="AlphaFoldDB" id="A0A1Y2ESU0"/>
<keyword evidence="8" id="KW-1185">Reference proteome</keyword>
<feature type="non-terminal residue" evidence="7">
    <location>
        <position position="1090"/>
    </location>
</feature>
<name>A0A1Y2ESU0_9FUNG</name>
<feature type="transmembrane region" description="Helical" evidence="6">
    <location>
        <begin position="126"/>
        <end position="146"/>
    </location>
</feature>
<dbReference type="InterPro" id="IPR036412">
    <property type="entry name" value="HAD-like_sf"/>
</dbReference>
<dbReference type="InterPro" id="IPR039720">
    <property type="entry name" value="TMEM94"/>
</dbReference>
<evidence type="ECO:0000256" key="1">
    <source>
        <dbReference type="ARBA" id="ARBA00004370"/>
    </source>
</evidence>
<dbReference type="SUPFAM" id="SSF56784">
    <property type="entry name" value="HAD-like"/>
    <property type="match status" value="1"/>
</dbReference>
<dbReference type="InterPro" id="IPR023299">
    <property type="entry name" value="ATPase_P-typ_cyto_dom_N"/>
</dbReference>
<protein>
    <recommendedName>
        <fullName evidence="9">Cation-transporting P-type ATPase C-terminal domain-containing protein</fullName>
    </recommendedName>
</protein>
<dbReference type="OrthoDB" id="5568754at2759"/>
<dbReference type="Gene3D" id="1.20.1110.10">
    <property type="entry name" value="Calcium-transporting ATPase, transmembrane domain"/>
    <property type="match status" value="3"/>
</dbReference>
<reference evidence="7 8" key="1">
    <citation type="submission" date="2016-08" db="EMBL/GenBank/DDBJ databases">
        <title>A Parts List for Fungal Cellulosomes Revealed by Comparative Genomics.</title>
        <authorList>
            <consortium name="DOE Joint Genome Institute"/>
            <person name="Haitjema C.H."/>
            <person name="Gilmore S.P."/>
            <person name="Henske J.K."/>
            <person name="Solomon K.V."/>
            <person name="De Groot R."/>
            <person name="Kuo A."/>
            <person name="Mondo S.J."/>
            <person name="Salamov A.A."/>
            <person name="Labutti K."/>
            <person name="Zhao Z."/>
            <person name="Chiniquy J."/>
            <person name="Barry K."/>
            <person name="Brewer H.M."/>
            <person name="Purvine S.O."/>
            <person name="Wright A.T."/>
            <person name="Boxma B."/>
            <person name="Van Alen T."/>
            <person name="Hackstein J.H."/>
            <person name="Baker S.E."/>
            <person name="Grigoriev I.V."/>
            <person name="O'Malley M.A."/>
        </authorList>
    </citation>
    <scope>NUCLEOTIDE SEQUENCE [LARGE SCALE GENOMIC DNA]</scope>
    <source>
        <strain evidence="7 8">G1</strain>
    </source>
</reference>
<comment type="caution">
    <text evidence="7">The sequence shown here is derived from an EMBL/GenBank/DDBJ whole genome shotgun (WGS) entry which is preliminary data.</text>
</comment>
<keyword evidence="2 6" id="KW-0812">Transmembrane</keyword>
<accession>A0A1Y2ESU0</accession>
<evidence type="ECO:0000256" key="3">
    <source>
        <dbReference type="ARBA" id="ARBA00022989"/>
    </source>
</evidence>